<proteinExistence type="predicted"/>
<dbReference type="RefSeq" id="WP_058505173.1">
    <property type="nucleotide sequence ID" value="NZ_CAAAIF010000020.1"/>
</dbReference>
<dbReference type="STRING" id="45070.Lnau_2161"/>
<accession>A0A0W0WMX9</accession>
<protein>
    <recommendedName>
        <fullName evidence="1">Putative DNA-binding domain-containing protein</fullName>
    </recommendedName>
</protein>
<reference evidence="2 3" key="1">
    <citation type="submission" date="2015-11" db="EMBL/GenBank/DDBJ databases">
        <title>Genomic analysis of 38 Legionella species identifies large and diverse effector repertoires.</title>
        <authorList>
            <person name="Burstein D."/>
            <person name="Amaro F."/>
            <person name="Zusman T."/>
            <person name="Lifshitz Z."/>
            <person name="Cohen O."/>
            <person name="Gilbert J.A."/>
            <person name="Pupko T."/>
            <person name="Shuman H.A."/>
            <person name="Segal G."/>
        </authorList>
    </citation>
    <scope>NUCLEOTIDE SEQUENCE [LARGE SCALE GENOMIC DNA]</scope>
    <source>
        <strain evidence="2 3">ATCC 49506</strain>
    </source>
</reference>
<evidence type="ECO:0000313" key="3">
    <source>
        <dbReference type="Proteomes" id="UP000054725"/>
    </source>
</evidence>
<gene>
    <name evidence="2" type="ORF">Lnau_2161</name>
</gene>
<keyword evidence="3" id="KW-1185">Reference proteome</keyword>
<dbReference type="Pfam" id="PF09836">
    <property type="entry name" value="DUF2063"/>
    <property type="match status" value="1"/>
</dbReference>
<dbReference type="AlphaFoldDB" id="A0A0W0WMX9"/>
<feature type="domain" description="Putative DNA-binding" evidence="1">
    <location>
        <begin position="7"/>
        <end position="98"/>
    </location>
</feature>
<dbReference type="EMBL" id="LNYO01000022">
    <property type="protein sequence ID" value="KTD33684.1"/>
    <property type="molecule type" value="Genomic_DNA"/>
</dbReference>
<organism evidence="2 3">
    <name type="scientific">Legionella nautarum</name>
    <dbReference type="NCBI Taxonomy" id="45070"/>
    <lineage>
        <taxon>Bacteria</taxon>
        <taxon>Pseudomonadati</taxon>
        <taxon>Pseudomonadota</taxon>
        <taxon>Gammaproteobacteria</taxon>
        <taxon>Legionellales</taxon>
        <taxon>Legionellaceae</taxon>
        <taxon>Legionella</taxon>
    </lineage>
</organism>
<comment type="caution">
    <text evidence="2">The sequence shown here is derived from an EMBL/GenBank/DDBJ whole genome shotgun (WGS) entry which is preliminary data.</text>
</comment>
<evidence type="ECO:0000313" key="2">
    <source>
        <dbReference type="EMBL" id="KTD33684.1"/>
    </source>
</evidence>
<dbReference type="Proteomes" id="UP000054725">
    <property type="component" value="Unassembled WGS sequence"/>
</dbReference>
<sequence>MTALLHLQNQFQNFLLKNQVDIEKSIVSTANVSVNQRLGIYLDAYRYRLLDSLVSNFPILSTYLGPEKFHQLGGNYIDKFPSPYRSIRWYGDSFSAYLKQLNESFLAELAEFEWKMTLSFDAADDEVLTIEQMAAIPSDAWPELQFKPHASLQRMDFVWNAVKIWEAISNEQPPEKPTQNTELTRWALWRHDYLNRFYTLGEEEAWALDALIKGSTFSELCEGLCQWYEEEEVGMQAASLLKGWIQSGLLAEVI</sequence>
<name>A0A0W0WMX9_9GAMM</name>
<dbReference type="Gene3D" id="1.10.150.690">
    <property type="entry name" value="DUF2063"/>
    <property type="match status" value="1"/>
</dbReference>
<evidence type="ECO:0000259" key="1">
    <source>
        <dbReference type="Pfam" id="PF09836"/>
    </source>
</evidence>
<dbReference type="InterPro" id="IPR018640">
    <property type="entry name" value="DUF2063"/>
</dbReference>
<dbReference type="InterPro" id="IPR044922">
    <property type="entry name" value="DUF2063_N_sf"/>
</dbReference>
<dbReference type="PATRIC" id="fig|45070.6.peg.2284"/>
<dbReference type="OrthoDB" id="343356at2"/>